<dbReference type="InterPro" id="IPR016161">
    <property type="entry name" value="Ald_DH/histidinol_DH"/>
</dbReference>
<dbReference type="GO" id="GO:0016620">
    <property type="term" value="F:oxidoreductase activity, acting on the aldehyde or oxo group of donors, NAD or NADP as acceptor"/>
    <property type="evidence" value="ECO:0007669"/>
    <property type="project" value="InterPro"/>
</dbReference>
<dbReference type="OrthoDB" id="9761688at2"/>
<dbReference type="Gene3D" id="3.40.605.10">
    <property type="entry name" value="Aldehyde Dehydrogenase, Chain A, domain 1"/>
    <property type="match status" value="1"/>
</dbReference>
<dbReference type="PANTHER" id="PTHR42804:SF1">
    <property type="entry name" value="ALDEHYDE DEHYDROGENASE-RELATED"/>
    <property type="match status" value="1"/>
</dbReference>
<feature type="active site" evidence="3">
    <location>
        <position position="268"/>
    </location>
</feature>
<gene>
    <name evidence="6" type="ORF">EOD43_21220</name>
</gene>
<dbReference type="AlphaFoldDB" id="A0A437LWX2"/>
<dbReference type="RefSeq" id="WP_127746211.1">
    <property type="nucleotide sequence ID" value="NZ_SACN01000004.1"/>
</dbReference>
<evidence type="ECO:0000313" key="7">
    <source>
        <dbReference type="Proteomes" id="UP000282971"/>
    </source>
</evidence>
<accession>A0A437LWX2</accession>
<comment type="caution">
    <text evidence="6">The sequence shown here is derived from an EMBL/GenBank/DDBJ whole genome shotgun (WGS) entry which is preliminary data.</text>
</comment>
<feature type="domain" description="Aldehyde dehydrogenase" evidence="5">
    <location>
        <begin position="20"/>
        <end position="488"/>
    </location>
</feature>
<dbReference type="PANTHER" id="PTHR42804">
    <property type="entry name" value="ALDEHYDE DEHYDROGENASE"/>
    <property type="match status" value="1"/>
</dbReference>
<keyword evidence="2 4" id="KW-0560">Oxidoreductase</keyword>
<proteinExistence type="inferred from homology"/>
<dbReference type="Proteomes" id="UP000282971">
    <property type="component" value="Unassembled WGS sequence"/>
</dbReference>
<keyword evidence="7" id="KW-1185">Reference proteome</keyword>
<sequence length="495" mass="52296">MQSPTITLAEQTSQYIDGAYVAGQGATFTVENPADQSVIATIAEVSVDQVGQAIDAARRAFDTGPWGKMGRDERVAILRRYADALAKYAGDITDVVVAEAGCLRNSPIMFAQVPSPLQHAHDILDLMLALPEMEENPLPLRERANAYGMVSQSMRRYTPIGVVAAIAAYNYPFMTALWKVMPALATGNTVILRPSPLTPISALFFAKAAEDAGLPTGVVNVVLEHGLEGARLMTTHKSVDMVVFTGSTAVGKQVMIQAADTMKRLQLELGGKSVQLFLPDAVDQAGNAAATVCFAHSGQGCALGTRILVPEADKPAVLEAMKKSLANVVLGDTLDPKTTMGPVISAAQVARCEHFVKLATDAGAKIVAGGKRPAGIDKGYFFEPTVLDVADNSNPAAQEEIFGPVVCVIGYRDLDHAVEIANDCDYGLSGFVYGKDRAKAVEVATRIKSGTVNVNGGMLSAFASSGGQRLSGIGRERGIEGLRLYQQVCGLNIIA</sequence>
<evidence type="ECO:0000313" key="6">
    <source>
        <dbReference type="EMBL" id="RVT89895.1"/>
    </source>
</evidence>
<name>A0A437LWX2_9SPHN</name>
<dbReference type="InterPro" id="IPR029510">
    <property type="entry name" value="Ald_DH_CS_GLU"/>
</dbReference>
<reference evidence="6 7" key="1">
    <citation type="submission" date="2019-01" db="EMBL/GenBank/DDBJ databases">
        <authorList>
            <person name="Chen W.-M."/>
        </authorList>
    </citation>
    <scope>NUCLEOTIDE SEQUENCE [LARGE SCALE GENOMIC DNA]</scope>
    <source>
        <strain evidence="6 7">CCP-7</strain>
    </source>
</reference>
<protein>
    <submittedName>
        <fullName evidence="6">Aldehyde dehydrogenase family protein</fullName>
    </submittedName>
</protein>
<dbReference type="PROSITE" id="PS00687">
    <property type="entry name" value="ALDEHYDE_DEHYDR_GLU"/>
    <property type="match status" value="1"/>
</dbReference>
<organism evidence="6 7">
    <name type="scientific">Sphingomonas crocodyli</name>
    <dbReference type="NCBI Taxonomy" id="1979270"/>
    <lineage>
        <taxon>Bacteria</taxon>
        <taxon>Pseudomonadati</taxon>
        <taxon>Pseudomonadota</taxon>
        <taxon>Alphaproteobacteria</taxon>
        <taxon>Sphingomonadales</taxon>
        <taxon>Sphingomonadaceae</taxon>
        <taxon>Sphingomonas</taxon>
    </lineage>
</organism>
<evidence type="ECO:0000256" key="2">
    <source>
        <dbReference type="ARBA" id="ARBA00023002"/>
    </source>
</evidence>
<evidence type="ECO:0000259" key="5">
    <source>
        <dbReference type="Pfam" id="PF00171"/>
    </source>
</evidence>
<evidence type="ECO:0000256" key="3">
    <source>
        <dbReference type="PROSITE-ProRule" id="PRU10007"/>
    </source>
</evidence>
<dbReference type="SUPFAM" id="SSF53720">
    <property type="entry name" value="ALDH-like"/>
    <property type="match status" value="1"/>
</dbReference>
<dbReference type="Gene3D" id="3.40.309.10">
    <property type="entry name" value="Aldehyde Dehydrogenase, Chain A, domain 2"/>
    <property type="match status" value="1"/>
</dbReference>
<dbReference type="InterPro" id="IPR016163">
    <property type="entry name" value="Ald_DH_C"/>
</dbReference>
<dbReference type="EMBL" id="SACN01000004">
    <property type="protein sequence ID" value="RVT89895.1"/>
    <property type="molecule type" value="Genomic_DNA"/>
</dbReference>
<dbReference type="Pfam" id="PF00171">
    <property type="entry name" value="Aldedh"/>
    <property type="match status" value="1"/>
</dbReference>
<dbReference type="InterPro" id="IPR015590">
    <property type="entry name" value="Aldehyde_DH_dom"/>
</dbReference>
<dbReference type="FunFam" id="3.40.605.10:FF:000007">
    <property type="entry name" value="NAD/NADP-dependent betaine aldehyde dehydrogenase"/>
    <property type="match status" value="1"/>
</dbReference>
<comment type="similarity">
    <text evidence="1 4">Belongs to the aldehyde dehydrogenase family.</text>
</comment>
<evidence type="ECO:0000256" key="1">
    <source>
        <dbReference type="ARBA" id="ARBA00009986"/>
    </source>
</evidence>
<evidence type="ECO:0000256" key="4">
    <source>
        <dbReference type="RuleBase" id="RU003345"/>
    </source>
</evidence>
<dbReference type="InterPro" id="IPR016162">
    <property type="entry name" value="Ald_DH_N"/>
</dbReference>